<organism evidence="3 4">
    <name type="scientific">[Bacteroides] pectinophilus ATCC 43243</name>
    <dbReference type="NCBI Taxonomy" id="483218"/>
    <lineage>
        <taxon>Bacteria</taxon>
        <taxon>Bacillati</taxon>
        <taxon>Bacillota</taxon>
        <taxon>Clostridia</taxon>
        <taxon>Eubacteriales</taxon>
    </lineage>
</organism>
<comment type="caution">
    <text evidence="3">The sequence shown here is derived from an EMBL/GenBank/DDBJ whole genome shotgun (WGS) entry which is preliminary data.</text>
</comment>
<gene>
    <name evidence="3" type="ORF">BACPEC_00594</name>
</gene>
<keyword evidence="4" id="KW-1185">Reference proteome</keyword>
<evidence type="ECO:0000256" key="1">
    <source>
        <dbReference type="SAM" id="Phobius"/>
    </source>
</evidence>
<evidence type="ECO:0000259" key="2">
    <source>
        <dbReference type="Pfam" id="PF00535"/>
    </source>
</evidence>
<sequence length="354" mass="39587">MGINIMFLTVCVIAYNEEKTLPLILADISGQDYEHSSIEVVLVDSASTDSTKKIMQEFAACNKDFAAVKVIDNPKRTLPCGWNEALRIYSGEAILKVDAHARIPKDFVTKNVNALERGEDIVGGERPNVIDDDTPWNRTLLMAESSMFGSSIAPYRRNPGPAYVKSMFHAAYRRRVFDKIGGFNEKLGRTEDNEIHYRMRKAGFRLCFDPDIISYQHIRSSLPKMLKQKYSNGYWIALTTGVCPECLSLYHYVPFAFVMAIIVLGIARTLTQCIEPLSAAAMGVTVITAIMWGAYWLLAVAMAVLAVVTAKPEQRSLPDILLPVLFFLLHVSYGLGTLAGFVQLPAFVRQYKKQ</sequence>
<dbReference type="PANTHER" id="PTHR22916:SF71">
    <property type="entry name" value="GLYCOSYL TRANSFERASE"/>
    <property type="match status" value="1"/>
</dbReference>
<feature type="transmembrane region" description="Helical" evidence="1">
    <location>
        <begin position="320"/>
        <end position="348"/>
    </location>
</feature>
<reference evidence="3 4" key="2">
    <citation type="submission" date="2008-11" db="EMBL/GenBank/DDBJ databases">
        <authorList>
            <person name="Fulton L."/>
            <person name="Clifton S."/>
            <person name="Fulton B."/>
            <person name="Xu J."/>
            <person name="Minx P."/>
            <person name="Pepin K.H."/>
            <person name="Johnson M."/>
            <person name="Bhonagiri V."/>
            <person name="Nash W.E."/>
            <person name="Mardis E.R."/>
            <person name="Wilson R.K."/>
        </authorList>
    </citation>
    <scope>NUCLEOTIDE SEQUENCE [LARGE SCALE GENOMIC DNA]</scope>
    <source>
        <strain evidence="3 4">ATCC 43243</strain>
    </source>
</reference>
<dbReference type="CDD" id="cd02525">
    <property type="entry name" value="Succinoglycan_BP_ExoA"/>
    <property type="match status" value="1"/>
</dbReference>
<feature type="transmembrane region" description="Helical" evidence="1">
    <location>
        <begin position="249"/>
        <end position="267"/>
    </location>
</feature>
<name>B7API8_9FIRM</name>
<keyword evidence="1" id="KW-0472">Membrane</keyword>
<dbReference type="PANTHER" id="PTHR22916">
    <property type="entry name" value="GLYCOSYLTRANSFERASE"/>
    <property type="match status" value="1"/>
</dbReference>
<keyword evidence="1" id="KW-0812">Transmembrane</keyword>
<accession>B7API8</accession>
<dbReference type="STRING" id="483218.BACPEC_00594"/>
<reference evidence="3 4" key="1">
    <citation type="submission" date="2008-11" db="EMBL/GenBank/DDBJ databases">
        <title>Draft genome sequence of Bacteroides pectinophilus (ATCC 43243).</title>
        <authorList>
            <person name="Sudarsanam P."/>
            <person name="Ley R."/>
            <person name="Guruge J."/>
            <person name="Turnbaugh P.J."/>
            <person name="Mahowald M."/>
            <person name="Liep D."/>
            <person name="Gordon J."/>
        </authorList>
    </citation>
    <scope>NUCLEOTIDE SEQUENCE [LARGE SCALE GENOMIC DNA]</scope>
    <source>
        <strain evidence="3 4">ATCC 43243</strain>
    </source>
</reference>
<protein>
    <recommendedName>
        <fullName evidence="2">Glycosyltransferase 2-like domain-containing protein</fullName>
    </recommendedName>
</protein>
<dbReference type="InterPro" id="IPR001173">
    <property type="entry name" value="Glyco_trans_2-like"/>
</dbReference>
<dbReference type="InterPro" id="IPR029044">
    <property type="entry name" value="Nucleotide-diphossugar_trans"/>
</dbReference>
<feature type="transmembrane region" description="Helical" evidence="1">
    <location>
        <begin position="279"/>
        <end position="308"/>
    </location>
</feature>
<dbReference type="Gene3D" id="3.90.550.10">
    <property type="entry name" value="Spore Coat Polysaccharide Biosynthesis Protein SpsA, Chain A"/>
    <property type="match status" value="1"/>
</dbReference>
<dbReference type="eggNOG" id="COG1215">
    <property type="taxonomic scope" value="Bacteria"/>
</dbReference>
<dbReference type="Proteomes" id="UP000003136">
    <property type="component" value="Unassembled WGS sequence"/>
</dbReference>
<dbReference type="EMBL" id="ABVQ01000034">
    <property type="protein sequence ID" value="EEC58462.1"/>
    <property type="molecule type" value="Genomic_DNA"/>
</dbReference>
<keyword evidence="1" id="KW-1133">Transmembrane helix</keyword>
<feature type="domain" description="Glycosyltransferase 2-like" evidence="2">
    <location>
        <begin position="9"/>
        <end position="181"/>
    </location>
</feature>
<proteinExistence type="predicted"/>
<dbReference type="SUPFAM" id="SSF53448">
    <property type="entry name" value="Nucleotide-diphospho-sugar transferases"/>
    <property type="match status" value="1"/>
</dbReference>
<dbReference type="AlphaFoldDB" id="B7API8"/>
<dbReference type="HOGENOM" id="CLU_025996_19_0_9"/>
<evidence type="ECO:0000313" key="3">
    <source>
        <dbReference type="EMBL" id="EEC58462.1"/>
    </source>
</evidence>
<dbReference type="Pfam" id="PF00535">
    <property type="entry name" value="Glycos_transf_2"/>
    <property type="match status" value="1"/>
</dbReference>
<evidence type="ECO:0000313" key="4">
    <source>
        <dbReference type="Proteomes" id="UP000003136"/>
    </source>
</evidence>